<protein>
    <submittedName>
        <fullName evidence="1">Uncharacterized protein</fullName>
    </submittedName>
</protein>
<name>A0A5B0EC24_9MICC</name>
<dbReference type="AlphaFoldDB" id="A0A5B0EC24"/>
<evidence type="ECO:0000313" key="2">
    <source>
        <dbReference type="Proteomes" id="UP000323856"/>
    </source>
</evidence>
<accession>A0A5B0EC24</accession>
<dbReference type="RefSeq" id="WP_149619681.1">
    <property type="nucleotide sequence ID" value="NZ_JBITUG010000005.1"/>
</dbReference>
<organism evidence="1 2">
    <name type="scientific">Paeniglutamicibacter gangotriensis</name>
    <dbReference type="NCBI Taxonomy" id="254787"/>
    <lineage>
        <taxon>Bacteria</taxon>
        <taxon>Bacillati</taxon>
        <taxon>Actinomycetota</taxon>
        <taxon>Actinomycetes</taxon>
        <taxon>Micrococcales</taxon>
        <taxon>Micrococcaceae</taxon>
        <taxon>Paeniglutamicibacter</taxon>
    </lineage>
</organism>
<dbReference type="EMBL" id="VOBL01000009">
    <property type="protein sequence ID" value="KAA0976597.1"/>
    <property type="molecule type" value="Genomic_DNA"/>
</dbReference>
<reference evidence="1 2" key="1">
    <citation type="submission" date="2019-07" db="EMBL/GenBank/DDBJ databases">
        <title>Analysis of the biochemical properties, biological activity and biotechnological potential of siderophores and biosurfactants produced by Antarctic psychrotolerant bacteria.</title>
        <authorList>
            <person name="Styczynski M."/>
            <person name="Krucon T."/>
            <person name="Decewicz P."/>
            <person name="Dziewit L."/>
        </authorList>
    </citation>
    <scope>NUCLEOTIDE SEQUENCE [LARGE SCALE GENOMIC DNA]</scope>
    <source>
        <strain evidence="1 2">ANT_H27</strain>
    </source>
</reference>
<proteinExistence type="predicted"/>
<evidence type="ECO:0000313" key="1">
    <source>
        <dbReference type="EMBL" id="KAA0976597.1"/>
    </source>
</evidence>
<dbReference type="Proteomes" id="UP000323856">
    <property type="component" value="Unassembled WGS sequence"/>
</dbReference>
<gene>
    <name evidence="1" type="ORF">FQ154_10630</name>
</gene>
<comment type="caution">
    <text evidence="1">The sequence shown here is derived from an EMBL/GenBank/DDBJ whole genome shotgun (WGS) entry which is preliminary data.</text>
</comment>
<sequence>MSVFSATLTGCSALSDIVTDQAGQAACAVGSGALDQITTDVKSAISNISVDPAAALAALTTAEAALTVASVGITGEAGLAAVESAKATLSKLVALAEDASNGAAVDQSTVTSLQDQFTTDLKALAGVC</sequence>